<name>A0A3Q8U4Q2_9PSED</name>
<dbReference type="AlphaFoldDB" id="A0A3Q8U4Q2"/>
<protein>
    <submittedName>
        <fullName evidence="2">Uncharacterized protein</fullName>
    </submittedName>
</protein>
<proteinExistence type="predicted"/>
<dbReference type="KEGG" id="pory:EJA05_26275"/>
<keyword evidence="1" id="KW-0472">Membrane</keyword>
<keyword evidence="1" id="KW-1133">Transmembrane helix</keyword>
<keyword evidence="1" id="KW-0812">Transmembrane</keyword>
<organism evidence="2 3">
    <name type="scientific">Pseudomonas entomophila</name>
    <dbReference type="NCBI Taxonomy" id="312306"/>
    <lineage>
        <taxon>Bacteria</taxon>
        <taxon>Pseudomonadati</taxon>
        <taxon>Pseudomonadota</taxon>
        <taxon>Gammaproteobacteria</taxon>
        <taxon>Pseudomonadales</taxon>
        <taxon>Pseudomonadaceae</taxon>
        <taxon>Pseudomonas</taxon>
    </lineage>
</organism>
<dbReference type="Proteomes" id="UP000268230">
    <property type="component" value="Chromosome"/>
</dbReference>
<gene>
    <name evidence="2" type="ORF">EJA05_26275</name>
</gene>
<reference evidence="2 3" key="1">
    <citation type="submission" date="2018-12" db="EMBL/GenBank/DDBJ databases">
        <authorList>
            <person name="Li S."/>
            <person name="Yang R."/>
            <person name="Chen G."/>
            <person name="Zou L."/>
            <person name="Zhang C."/>
            <person name="Chen Y."/>
            <person name="Liu Z."/>
            <person name="Li Y."/>
            <person name="Yan Y."/>
            <person name="Huang M."/>
            <person name="Chen T."/>
        </authorList>
    </citation>
    <scope>NUCLEOTIDE SEQUENCE [LARGE SCALE GENOMIC DNA]</scope>
    <source>
        <strain evidence="2 3">1257</strain>
    </source>
</reference>
<evidence type="ECO:0000313" key="2">
    <source>
        <dbReference type="EMBL" id="AZL71029.1"/>
    </source>
</evidence>
<dbReference type="EMBL" id="CP034338">
    <property type="protein sequence ID" value="AZL71029.1"/>
    <property type="molecule type" value="Genomic_DNA"/>
</dbReference>
<accession>A0A3Q8U4Q2</accession>
<evidence type="ECO:0000313" key="3">
    <source>
        <dbReference type="Proteomes" id="UP000268230"/>
    </source>
</evidence>
<sequence>MHGSKHEDDGHSTPEPDVRSKAFPKMILSLAIVGLMVGLMIGRLTAPDERVLQQVEVVQDGLDLWFNEEPQLHGENVEGTVALAFQAEGKAQRGQLFLQEKPVAWRVQKGKEGLLLTLIAARPLRGEWSGAEDDGRWKVQVRLHE</sequence>
<feature type="transmembrane region" description="Helical" evidence="1">
    <location>
        <begin position="26"/>
        <end position="46"/>
    </location>
</feature>
<evidence type="ECO:0000256" key="1">
    <source>
        <dbReference type="SAM" id="Phobius"/>
    </source>
</evidence>
<dbReference type="OrthoDB" id="7014830at2"/>